<reference evidence="13 14" key="1">
    <citation type="submission" date="2023-07" db="EMBL/GenBank/DDBJ databases">
        <title>Genomic Encyclopedia of Type Strains, Phase IV (KMG-IV): sequencing the most valuable type-strain genomes for metagenomic binning, comparative biology and taxonomic classification.</title>
        <authorList>
            <person name="Goeker M."/>
        </authorList>
    </citation>
    <scope>NUCLEOTIDE SEQUENCE [LARGE SCALE GENOMIC DNA]</scope>
    <source>
        <strain evidence="13 14">DSM 17723</strain>
    </source>
</reference>
<evidence type="ECO:0000256" key="4">
    <source>
        <dbReference type="ARBA" id="ARBA00022679"/>
    </source>
</evidence>
<dbReference type="SUPFAM" id="SSF49785">
    <property type="entry name" value="Galactose-binding domain-like"/>
    <property type="match status" value="1"/>
</dbReference>
<dbReference type="PROSITE" id="PS50109">
    <property type="entry name" value="HIS_KIN"/>
    <property type="match status" value="2"/>
</dbReference>
<feature type="transmembrane region" description="Helical" evidence="10">
    <location>
        <begin position="357"/>
        <end position="375"/>
    </location>
</feature>
<dbReference type="SMART" id="SM00448">
    <property type="entry name" value="REC"/>
    <property type="match status" value="1"/>
</dbReference>
<feature type="transmembrane region" description="Helical" evidence="10">
    <location>
        <begin position="301"/>
        <end position="318"/>
    </location>
</feature>
<feature type="domain" description="Histidine kinase" evidence="11">
    <location>
        <begin position="918"/>
        <end position="1017"/>
    </location>
</feature>
<dbReference type="GO" id="GO:0016301">
    <property type="term" value="F:kinase activity"/>
    <property type="evidence" value="ECO:0007669"/>
    <property type="project" value="UniProtKB-KW"/>
</dbReference>
<dbReference type="CDD" id="cd17574">
    <property type="entry name" value="REC_OmpR"/>
    <property type="match status" value="1"/>
</dbReference>
<evidence type="ECO:0000256" key="9">
    <source>
        <dbReference type="PROSITE-ProRule" id="PRU00169"/>
    </source>
</evidence>
<keyword evidence="6 13" id="KW-0418">Kinase</keyword>
<feature type="transmembrane region" description="Helical" evidence="10">
    <location>
        <begin position="209"/>
        <end position="230"/>
    </location>
</feature>
<dbReference type="InterPro" id="IPR011006">
    <property type="entry name" value="CheY-like_superfamily"/>
</dbReference>
<dbReference type="InterPro" id="IPR003661">
    <property type="entry name" value="HisK_dim/P_dom"/>
</dbReference>
<dbReference type="Pfam" id="PF00512">
    <property type="entry name" value="HisKA"/>
    <property type="match status" value="1"/>
</dbReference>
<dbReference type="SUPFAM" id="SSF55874">
    <property type="entry name" value="ATPase domain of HSP90 chaperone/DNA topoisomerase II/histidine kinase"/>
    <property type="match status" value="2"/>
</dbReference>
<dbReference type="InterPro" id="IPR036097">
    <property type="entry name" value="HisK_dim/P_sf"/>
</dbReference>
<dbReference type="Pfam" id="PF07695">
    <property type="entry name" value="7TMR-DISM_7TM"/>
    <property type="match status" value="1"/>
</dbReference>
<evidence type="ECO:0000259" key="12">
    <source>
        <dbReference type="PROSITE" id="PS50110"/>
    </source>
</evidence>
<dbReference type="Pfam" id="PF02518">
    <property type="entry name" value="HATPase_c"/>
    <property type="match status" value="2"/>
</dbReference>
<dbReference type="InterPro" id="IPR008979">
    <property type="entry name" value="Galactose-bd-like_sf"/>
</dbReference>
<dbReference type="PANTHER" id="PTHR43547:SF2">
    <property type="entry name" value="HYBRID SIGNAL TRANSDUCTION HISTIDINE KINASE C"/>
    <property type="match status" value="1"/>
</dbReference>
<dbReference type="Gene3D" id="1.10.287.130">
    <property type="match status" value="1"/>
</dbReference>
<feature type="domain" description="Histidine kinase" evidence="11">
    <location>
        <begin position="433"/>
        <end position="651"/>
    </location>
</feature>
<dbReference type="InterPro" id="IPR001789">
    <property type="entry name" value="Sig_transdc_resp-reg_receiver"/>
</dbReference>
<dbReference type="SMART" id="SM00387">
    <property type="entry name" value="HATPase_c"/>
    <property type="match status" value="2"/>
</dbReference>
<evidence type="ECO:0000256" key="6">
    <source>
        <dbReference type="ARBA" id="ARBA00022777"/>
    </source>
</evidence>
<dbReference type="Pfam" id="PF00072">
    <property type="entry name" value="Response_reg"/>
    <property type="match status" value="1"/>
</dbReference>
<dbReference type="EMBL" id="JAUSTZ010000006">
    <property type="protein sequence ID" value="MDQ0226629.1"/>
    <property type="molecule type" value="Genomic_DNA"/>
</dbReference>
<keyword evidence="4" id="KW-0808">Transferase</keyword>
<keyword evidence="10" id="KW-0812">Transmembrane</keyword>
<keyword evidence="10" id="KW-0472">Membrane</keyword>
<protein>
    <recommendedName>
        <fullName evidence="2">histidine kinase</fullName>
        <ecNumber evidence="2">2.7.13.3</ecNumber>
    </recommendedName>
</protein>
<keyword evidence="3 9" id="KW-0597">Phosphoprotein</keyword>
<evidence type="ECO:0000256" key="5">
    <source>
        <dbReference type="ARBA" id="ARBA00022741"/>
    </source>
</evidence>
<dbReference type="InterPro" id="IPR003594">
    <property type="entry name" value="HATPase_dom"/>
</dbReference>
<dbReference type="Gene3D" id="3.30.565.10">
    <property type="entry name" value="Histidine kinase-like ATPase, C-terminal domain"/>
    <property type="match status" value="2"/>
</dbReference>
<evidence type="ECO:0000256" key="10">
    <source>
        <dbReference type="SAM" id="Phobius"/>
    </source>
</evidence>
<dbReference type="Proteomes" id="UP001232245">
    <property type="component" value="Unassembled WGS sequence"/>
</dbReference>
<dbReference type="PROSITE" id="PS50110">
    <property type="entry name" value="RESPONSE_REGULATORY"/>
    <property type="match status" value="1"/>
</dbReference>
<evidence type="ECO:0000256" key="1">
    <source>
        <dbReference type="ARBA" id="ARBA00000085"/>
    </source>
</evidence>
<evidence type="ECO:0000259" key="11">
    <source>
        <dbReference type="PROSITE" id="PS50109"/>
    </source>
</evidence>
<dbReference type="InterPro" id="IPR005467">
    <property type="entry name" value="His_kinase_dom"/>
</dbReference>
<dbReference type="Gene3D" id="3.40.50.2300">
    <property type="match status" value="1"/>
</dbReference>
<feature type="transmembrane region" description="Helical" evidence="10">
    <location>
        <begin position="273"/>
        <end position="289"/>
    </location>
</feature>
<dbReference type="InterPro" id="IPR004358">
    <property type="entry name" value="Sig_transdc_His_kin-like_C"/>
</dbReference>
<feature type="transmembrane region" description="Helical" evidence="10">
    <location>
        <begin position="236"/>
        <end position="253"/>
    </location>
</feature>
<sequence length="1017" mass="116239">MSKKKIIIISILFLISITAIRLTWYGFLSKMDQPNPPKIENGVLDLRNWDIPKNQTFTLRGEWEFYPSQLLEGKETTATTKPELIQVPSNWKDVFKGDTKSFHYGTYRIKILVDQSEKKALGLQFNEIRKASAVYVNGKLIGGLGSPSSKQEQYEARYYPYSVAIPSGAREIDLAIQVSNHFGEGGITEQVRFGPLEAIKTQSLLSKGLQLLLCVVLLLHIFYAVLLYFLGYRKLLLFYFSMVIFCATISVLTSDDKLLYQLIPFEYEWSIKIVFWSYIGVAAFIPQVFKQLFPEYGKFRMVHYFTGFCIFYCLFILFSPSTYLLQTSKVFLLTTLSLFVIISTVILQRAIKEKRDIIFLLLACYSIGINILWAIIESRLSLELMHYPFDLIITLLCFTAYWFKTFFRTTNKSIQLTEKLKLENKRKDEFLVNTSHELRNPLHGIINITQSVLDDKNNPPNEEQRNNLELLISVGRRMSMMLNDLLDVTRLKEETIQLEIKSVRIQSVVTGVVEMLRFMLEGKPIKINVDIEDTFPAVKADENRLIQILFNLLHNAIKYTEEGEISVRAIVENEMARIEVADTGIGIKEEMQKVIFEPYEQVNSHLTKAGTGFGLGLSICKQLVELHGGTIKVKSTQNSGSVFYFTLPLCGEVTDIPVVVNEEVATSLLTEPSRSTLYKETEVIKSLSHNPKVLVVDDDYVNINILVKMLGTSYDLTTATSVSEAIKILEGSRFDLVISDVMMPHVSGYEFTRMIRKRFTISELPVLLLTARNRSEDIVAGFRSGANDYVTKPVDSWELKSRVRALTDLKQSVERHLQVEAAWLQAQIRPHFLFNTLNSIAALGTIDIPRMQDLLMEFSNYLRTSFDYQNHEHVVKLERELSLVRSYLHIEKERFGDRLNIVWEIDADLNISIPPLSIQTLVENAVRHGILQQSNGGTITVRLKELDEFVEVFIIDNGIGMDEDKLSMLLDSETEQTRGIGLLNTNRRLKQLYGQGLKIESSLKKGTVVSFKIPKNR</sequence>
<feature type="transmembrane region" description="Helical" evidence="10">
    <location>
        <begin position="330"/>
        <end position="351"/>
    </location>
</feature>
<dbReference type="SUPFAM" id="SSF52172">
    <property type="entry name" value="CheY-like"/>
    <property type="match status" value="1"/>
</dbReference>
<dbReference type="PANTHER" id="PTHR43547">
    <property type="entry name" value="TWO-COMPONENT HISTIDINE KINASE"/>
    <property type="match status" value="1"/>
</dbReference>
<keyword evidence="7" id="KW-0067">ATP-binding</keyword>
<evidence type="ECO:0000256" key="2">
    <source>
        <dbReference type="ARBA" id="ARBA00012438"/>
    </source>
</evidence>
<dbReference type="InterPro" id="IPR011623">
    <property type="entry name" value="7TMR_DISM_rcpt_extracell_dom1"/>
</dbReference>
<dbReference type="Pfam" id="PF06580">
    <property type="entry name" value="His_kinase"/>
    <property type="match status" value="1"/>
</dbReference>
<name>A0ABT9Z2Z3_9BACI</name>
<evidence type="ECO:0000256" key="8">
    <source>
        <dbReference type="ARBA" id="ARBA00023012"/>
    </source>
</evidence>
<feature type="domain" description="Response regulatory" evidence="12">
    <location>
        <begin position="692"/>
        <end position="807"/>
    </location>
</feature>
<dbReference type="PRINTS" id="PR00344">
    <property type="entry name" value="BCTRLSENSOR"/>
</dbReference>
<dbReference type="RefSeq" id="WP_307190746.1">
    <property type="nucleotide sequence ID" value="NZ_JAUSTZ010000006.1"/>
</dbReference>
<dbReference type="SMART" id="SM00388">
    <property type="entry name" value="HisKA"/>
    <property type="match status" value="1"/>
</dbReference>
<comment type="catalytic activity">
    <reaction evidence="1">
        <text>ATP + protein L-histidine = ADP + protein N-phospho-L-histidine.</text>
        <dbReference type="EC" id="2.7.13.3"/>
    </reaction>
</comment>
<organism evidence="13 14">
    <name type="scientific">Metabacillus niabensis</name>
    <dbReference type="NCBI Taxonomy" id="324854"/>
    <lineage>
        <taxon>Bacteria</taxon>
        <taxon>Bacillati</taxon>
        <taxon>Bacillota</taxon>
        <taxon>Bacilli</taxon>
        <taxon>Bacillales</taxon>
        <taxon>Bacillaceae</taxon>
        <taxon>Metabacillus</taxon>
    </lineage>
</organism>
<dbReference type="EC" id="2.7.13.3" evidence="2"/>
<proteinExistence type="predicted"/>
<accession>A0ABT9Z2Z3</accession>
<dbReference type="InterPro" id="IPR010559">
    <property type="entry name" value="Sig_transdc_His_kin_internal"/>
</dbReference>
<comment type="caution">
    <text evidence="13">The sequence shown here is derived from an EMBL/GenBank/DDBJ whole genome shotgun (WGS) entry which is preliminary data.</text>
</comment>
<keyword evidence="5" id="KW-0547">Nucleotide-binding</keyword>
<dbReference type="CDD" id="cd00082">
    <property type="entry name" value="HisKA"/>
    <property type="match status" value="1"/>
</dbReference>
<feature type="transmembrane region" description="Helical" evidence="10">
    <location>
        <begin position="6"/>
        <end position="28"/>
    </location>
</feature>
<evidence type="ECO:0000256" key="3">
    <source>
        <dbReference type="ARBA" id="ARBA00022553"/>
    </source>
</evidence>
<keyword evidence="10" id="KW-1133">Transmembrane helix</keyword>
<evidence type="ECO:0000256" key="7">
    <source>
        <dbReference type="ARBA" id="ARBA00022840"/>
    </source>
</evidence>
<dbReference type="SUPFAM" id="SSF47384">
    <property type="entry name" value="Homodimeric domain of signal transducing histidine kinase"/>
    <property type="match status" value="1"/>
</dbReference>
<evidence type="ECO:0000313" key="13">
    <source>
        <dbReference type="EMBL" id="MDQ0226629.1"/>
    </source>
</evidence>
<dbReference type="Gene3D" id="2.60.120.260">
    <property type="entry name" value="Galactose-binding domain-like"/>
    <property type="match status" value="1"/>
</dbReference>
<keyword evidence="8" id="KW-0902">Two-component regulatory system</keyword>
<keyword evidence="14" id="KW-1185">Reference proteome</keyword>
<evidence type="ECO:0000313" key="14">
    <source>
        <dbReference type="Proteomes" id="UP001232245"/>
    </source>
</evidence>
<dbReference type="CDD" id="cd16922">
    <property type="entry name" value="HATPase_EvgS-ArcB-TorS-like"/>
    <property type="match status" value="1"/>
</dbReference>
<feature type="modified residue" description="4-aspartylphosphate" evidence="9">
    <location>
        <position position="740"/>
    </location>
</feature>
<dbReference type="InterPro" id="IPR036890">
    <property type="entry name" value="HATPase_C_sf"/>
</dbReference>
<gene>
    <name evidence="13" type="ORF">J2S02_002974</name>
</gene>